<reference evidence="1" key="1">
    <citation type="submission" date="2020-11" db="EMBL/GenBank/DDBJ databases">
        <authorList>
            <person name="Tran Van P."/>
        </authorList>
    </citation>
    <scope>NUCLEOTIDE SEQUENCE</scope>
</reference>
<name>A0A7R9EKI7_9NEOP</name>
<sequence>MKIKADYWDTNGLNGSLGGYPEIPQWFGAQLKTIPLPESSEWGWPCIITPTEALSTTGRSRCRLIEAVNAMPPTVHSMYVKQPCCVGTEAQTKADTPWVNCLNLGFDNFVGWSVMKHQSSKGREVLIILKNEQYILQ</sequence>
<evidence type="ECO:0000313" key="1">
    <source>
        <dbReference type="EMBL" id="CAD7435740.1"/>
    </source>
</evidence>
<protein>
    <submittedName>
        <fullName evidence="1">Uncharacterized protein</fullName>
    </submittedName>
</protein>
<accession>A0A7R9EKI7</accession>
<proteinExistence type="predicted"/>
<dbReference type="AlphaFoldDB" id="A0A7R9EKI7"/>
<organism evidence="1">
    <name type="scientific">Timema monikensis</name>
    <dbReference type="NCBI Taxonomy" id="170555"/>
    <lineage>
        <taxon>Eukaryota</taxon>
        <taxon>Metazoa</taxon>
        <taxon>Ecdysozoa</taxon>
        <taxon>Arthropoda</taxon>
        <taxon>Hexapoda</taxon>
        <taxon>Insecta</taxon>
        <taxon>Pterygota</taxon>
        <taxon>Neoptera</taxon>
        <taxon>Polyneoptera</taxon>
        <taxon>Phasmatodea</taxon>
        <taxon>Timematodea</taxon>
        <taxon>Timematoidea</taxon>
        <taxon>Timematidae</taxon>
        <taxon>Timema</taxon>
    </lineage>
</organism>
<dbReference type="EMBL" id="OB802312">
    <property type="protein sequence ID" value="CAD7435740.1"/>
    <property type="molecule type" value="Genomic_DNA"/>
</dbReference>
<gene>
    <name evidence="1" type="ORF">TMSB3V08_LOCUS12386</name>
</gene>